<dbReference type="KEGG" id="fop:FNB79_06645"/>
<evidence type="ECO:0000313" key="3">
    <source>
        <dbReference type="Proteomes" id="UP000319209"/>
    </source>
</evidence>
<dbReference type="AlphaFoldDB" id="A0A516GQ57"/>
<accession>A0A516GQ57</accession>
<feature type="region of interest" description="Disordered" evidence="1">
    <location>
        <begin position="40"/>
        <end position="91"/>
    </location>
</feature>
<keyword evidence="3" id="KW-1185">Reference proteome</keyword>
<sequence>MKEETKHTKITRKEAVKKMGKYAAFTAIGTFAVLNPLKAQTTSEPIGPGGGGFGRTTTSENETLDETTTPSTSSTNTQVGKTQVDNNIKSN</sequence>
<protein>
    <submittedName>
        <fullName evidence="2">Uncharacterized protein</fullName>
    </submittedName>
</protein>
<name>A0A516GQ57_9FLAO</name>
<evidence type="ECO:0000256" key="1">
    <source>
        <dbReference type="SAM" id="MobiDB-lite"/>
    </source>
</evidence>
<organism evidence="2 3">
    <name type="scientific">Formosa sediminum</name>
    <dbReference type="NCBI Taxonomy" id="2594004"/>
    <lineage>
        <taxon>Bacteria</taxon>
        <taxon>Pseudomonadati</taxon>
        <taxon>Bacteroidota</taxon>
        <taxon>Flavobacteriia</taxon>
        <taxon>Flavobacteriales</taxon>
        <taxon>Flavobacteriaceae</taxon>
        <taxon>Formosa</taxon>
    </lineage>
</organism>
<gene>
    <name evidence="2" type="ORF">FNB79_06645</name>
</gene>
<dbReference type="OrthoDB" id="1202888at2"/>
<feature type="compositionally biased region" description="Low complexity" evidence="1">
    <location>
        <begin position="67"/>
        <end position="77"/>
    </location>
</feature>
<proteinExistence type="predicted"/>
<feature type="compositionally biased region" description="Polar residues" evidence="1">
    <location>
        <begin position="78"/>
        <end position="91"/>
    </location>
</feature>
<evidence type="ECO:0000313" key="2">
    <source>
        <dbReference type="EMBL" id="QDO93665.1"/>
    </source>
</evidence>
<dbReference type="Proteomes" id="UP000319209">
    <property type="component" value="Chromosome"/>
</dbReference>
<dbReference type="RefSeq" id="WP_143380567.1">
    <property type="nucleotide sequence ID" value="NZ_CP041637.1"/>
</dbReference>
<reference evidence="2 3" key="1">
    <citation type="submission" date="2019-07" db="EMBL/GenBank/DDBJ databases">
        <title>Genome sequencing for Formosa sp. PS13.</title>
        <authorList>
            <person name="Park S.-J."/>
        </authorList>
    </citation>
    <scope>NUCLEOTIDE SEQUENCE [LARGE SCALE GENOMIC DNA]</scope>
    <source>
        <strain evidence="2 3">PS13</strain>
    </source>
</reference>
<dbReference type="EMBL" id="CP041637">
    <property type="protein sequence ID" value="QDO93665.1"/>
    <property type="molecule type" value="Genomic_DNA"/>
</dbReference>